<protein>
    <submittedName>
        <fullName evidence="1">Uncharacterized protein</fullName>
    </submittedName>
</protein>
<sequence length="375" mass="42024">MPDVVHLGKSLKCSWSNWILWFKGTRSTLAILYNLRREGEPELRMKLKKLLTEESVRNKDRMAVDPILLLTTPELLDVLKSVDRVVYTIVPEKYRMWLSNRPADVTVLVEDLQNAKSVAFTNGVAYCTEPSSKRIRFAAVERNVKLKVSTLKKKADLQTKLQEFHLSKEGTVPQLRERLKKHLDELQTSYTGTVNSIAGVSFERPSAVCALSDDILLVADDGSGCFKQVCLNFDGVGIQGTSTALATYPHPMSVVSVAFSKGNNCAFFTASGHLGGIFKLELSSRQVLTVLRNSEPTPLKGTLPVLQLMKRVLFILLTGRAGKCGSWIAVVFQYMLVKANKEQRMAVHYLLNFHSHMEFAVRVEHSTSLMHLQDV</sequence>
<dbReference type="AlphaFoldDB" id="A0A9X0CTG0"/>
<keyword evidence="2" id="KW-1185">Reference proteome</keyword>
<organism evidence="1 2">
    <name type="scientific">Desmophyllum pertusum</name>
    <dbReference type="NCBI Taxonomy" id="174260"/>
    <lineage>
        <taxon>Eukaryota</taxon>
        <taxon>Metazoa</taxon>
        <taxon>Cnidaria</taxon>
        <taxon>Anthozoa</taxon>
        <taxon>Hexacorallia</taxon>
        <taxon>Scleractinia</taxon>
        <taxon>Caryophylliina</taxon>
        <taxon>Caryophylliidae</taxon>
        <taxon>Desmophyllum</taxon>
    </lineage>
</organism>
<accession>A0A9X0CTG0</accession>
<gene>
    <name evidence="1" type="ORF">OS493_016811</name>
</gene>
<proteinExistence type="predicted"/>
<evidence type="ECO:0000313" key="2">
    <source>
        <dbReference type="Proteomes" id="UP001163046"/>
    </source>
</evidence>
<dbReference type="SUPFAM" id="SSF101898">
    <property type="entry name" value="NHL repeat"/>
    <property type="match status" value="1"/>
</dbReference>
<dbReference type="EMBL" id="MU826834">
    <property type="protein sequence ID" value="KAJ7372884.1"/>
    <property type="molecule type" value="Genomic_DNA"/>
</dbReference>
<dbReference type="OrthoDB" id="5981398at2759"/>
<name>A0A9X0CTG0_9CNID</name>
<dbReference type="Proteomes" id="UP001163046">
    <property type="component" value="Unassembled WGS sequence"/>
</dbReference>
<comment type="caution">
    <text evidence="1">The sequence shown here is derived from an EMBL/GenBank/DDBJ whole genome shotgun (WGS) entry which is preliminary data.</text>
</comment>
<evidence type="ECO:0000313" key="1">
    <source>
        <dbReference type="EMBL" id="KAJ7372884.1"/>
    </source>
</evidence>
<reference evidence="1" key="1">
    <citation type="submission" date="2023-01" db="EMBL/GenBank/DDBJ databases">
        <title>Genome assembly of the deep-sea coral Lophelia pertusa.</title>
        <authorList>
            <person name="Herrera S."/>
            <person name="Cordes E."/>
        </authorList>
    </citation>
    <scope>NUCLEOTIDE SEQUENCE</scope>
    <source>
        <strain evidence="1">USNM1676648</strain>
        <tissue evidence="1">Polyp</tissue>
    </source>
</reference>